<keyword evidence="4" id="KW-1134">Transmembrane beta strand</keyword>
<dbReference type="PROSITE" id="PS00558">
    <property type="entry name" value="EUKARYOTIC_PORIN"/>
    <property type="match status" value="1"/>
</dbReference>
<keyword evidence="3" id="KW-0813">Transport</keyword>
<evidence type="ECO:0000256" key="3">
    <source>
        <dbReference type="ARBA" id="ARBA00022448"/>
    </source>
</evidence>
<dbReference type="OrthoDB" id="7827681at2759"/>
<evidence type="ECO:0000256" key="9">
    <source>
        <dbReference type="ARBA" id="ARBA00023128"/>
    </source>
</evidence>
<dbReference type="EMBL" id="KV454017">
    <property type="protein sequence ID" value="ODV93835.1"/>
    <property type="molecule type" value="Genomic_DNA"/>
</dbReference>
<dbReference type="InterPro" id="IPR023614">
    <property type="entry name" value="Porin_dom_sf"/>
</dbReference>
<keyword evidence="9" id="KW-0496">Mitochondrion</keyword>
<dbReference type="PRINTS" id="PR00185">
    <property type="entry name" value="EUKARYTPORIN"/>
</dbReference>
<sequence>MAPPAFSDISKSANNVLNKEFYHQTPVSLEFKSVAPNGVAFTTNGKVSGGKTSGNLEGTFTDKATGLTLTQGWNTANSLDTKIALADALSPGLKSELVTSIVPGGNRSAKLNLYFTQPSVTARAFVDLLKGPIFNGDFTVGHEGFTTGGEISYDVKSALLTKYSAAIGYSAPVYTVSLTAANNLQLFSAAYYHKVSPLVEVGGKATYDSKNTGANPVSVELASKYHLDSTAFVKAKIADSGIASLAYSQVLRPGVTLGLGAAVDTLKLGESAHKLGLSLAFSA</sequence>
<evidence type="ECO:0000256" key="1">
    <source>
        <dbReference type="ARBA" id="ARBA00004294"/>
    </source>
</evidence>
<dbReference type="Gene3D" id="2.40.160.10">
    <property type="entry name" value="Porin"/>
    <property type="match status" value="1"/>
</dbReference>
<evidence type="ECO:0000313" key="11">
    <source>
        <dbReference type="EMBL" id="ODV93835.1"/>
    </source>
</evidence>
<evidence type="ECO:0000256" key="4">
    <source>
        <dbReference type="ARBA" id="ARBA00022452"/>
    </source>
</evidence>
<comment type="subcellular location">
    <subcellularLocation>
        <location evidence="1">Mitochondrion outer membrane</location>
    </subcellularLocation>
</comment>
<dbReference type="GO" id="GO:0015288">
    <property type="term" value="F:porin activity"/>
    <property type="evidence" value="ECO:0007669"/>
    <property type="project" value="UniProtKB-KW"/>
</dbReference>
<keyword evidence="12" id="KW-1185">Reference proteome</keyword>
<dbReference type="InterPro" id="IPR027246">
    <property type="entry name" value="Porin_Euk/Tom40"/>
</dbReference>
<evidence type="ECO:0000313" key="12">
    <source>
        <dbReference type="Proteomes" id="UP000094236"/>
    </source>
</evidence>
<dbReference type="PANTHER" id="PTHR11743:SF70">
    <property type="entry name" value="GH26960P-RELATED"/>
    <property type="match status" value="1"/>
</dbReference>
<comment type="similarity">
    <text evidence="2">Belongs to the eukaryotic mitochondrial porin family.</text>
</comment>
<keyword evidence="10" id="KW-0472">Membrane</keyword>
<evidence type="ECO:0000256" key="7">
    <source>
        <dbReference type="ARBA" id="ARBA00023065"/>
    </source>
</evidence>
<protein>
    <recommendedName>
        <fullName evidence="13">Mitochondrial outer membrane protein porin</fullName>
    </recommendedName>
</protein>
<dbReference type="Proteomes" id="UP000094236">
    <property type="component" value="Unassembled WGS sequence"/>
</dbReference>
<organism evidence="11 12">
    <name type="scientific">Pachysolen tannophilus NRRL Y-2460</name>
    <dbReference type="NCBI Taxonomy" id="669874"/>
    <lineage>
        <taxon>Eukaryota</taxon>
        <taxon>Fungi</taxon>
        <taxon>Dikarya</taxon>
        <taxon>Ascomycota</taxon>
        <taxon>Saccharomycotina</taxon>
        <taxon>Pichiomycetes</taxon>
        <taxon>Pachysolenaceae</taxon>
        <taxon>Pachysolen</taxon>
    </lineage>
</organism>
<keyword evidence="6" id="KW-1000">Mitochondrion outer membrane</keyword>
<dbReference type="STRING" id="669874.A0A1E4TQ01"/>
<proteinExistence type="inferred from homology"/>
<accession>A0A1E4TQ01</accession>
<evidence type="ECO:0000256" key="2">
    <source>
        <dbReference type="ARBA" id="ARBA00007780"/>
    </source>
</evidence>
<dbReference type="AlphaFoldDB" id="A0A1E4TQ01"/>
<keyword evidence="7" id="KW-0406">Ion transport</keyword>
<evidence type="ECO:0008006" key="13">
    <source>
        <dbReference type="Google" id="ProtNLM"/>
    </source>
</evidence>
<evidence type="ECO:0000256" key="8">
    <source>
        <dbReference type="ARBA" id="ARBA00023114"/>
    </source>
</evidence>
<evidence type="ECO:0000256" key="5">
    <source>
        <dbReference type="ARBA" id="ARBA00022692"/>
    </source>
</evidence>
<keyword evidence="5" id="KW-0812">Transmembrane</keyword>
<dbReference type="GO" id="GO:0046930">
    <property type="term" value="C:pore complex"/>
    <property type="evidence" value="ECO:0007669"/>
    <property type="project" value="UniProtKB-KW"/>
</dbReference>
<dbReference type="CDD" id="cd07306">
    <property type="entry name" value="Porin3_VDAC"/>
    <property type="match status" value="1"/>
</dbReference>
<gene>
    <name evidence="11" type="ORF">PACTADRAFT_51585</name>
</gene>
<dbReference type="PANTHER" id="PTHR11743">
    <property type="entry name" value="VOLTAGE-DEPENDENT ANION-SELECTIVE CHANNEL"/>
    <property type="match status" value="1"/>
</dbReference>
<keyword evidence="8" id="KW-0626">Porin</keyword>
<dbReference type="InterPro" id="IPR001925">
    <property type="entry name" value="Porin_Euk"/>
</dbReference>
<evidence type="ECO:0000256" key="10">
    <source>
        <dbReference type="ARBA" id="ARBA00023136"/>
    </source>
</evidence>
<name>A0A1E4TQ01_PACTA</name>
<evidence type="ECO:0000256" key="6">
    <source>
        <dbReference type="ARBA" id="ARBA00022787"/>
    </source>
</evidence>
<dbReference type="GO" id="GO:0008308">
    <property type="term" value="F:voltage-gated monoatomic anion channel activity"/>
    <property type="evidence" value="ECO:0007669"/>
    <property type="project" value="InterPro"/>
</dbReference>
<reference evidence="12" key="1">
    <citation type="submission" date="2016-05" db="EMBL/GenBank/DDBJ databases">
        <title>Comparative genomics of biotechnologically important yeasts.</title>
        <authorList>
            <consortium name="DOE Joint Genome Institute"/>
            <person name="Riley R."/>
            <person name="Haridas S."/>
            <person name="Wolfe K.H."/>
            <person name="Lopes M.R."/>
            <person name="Hittinger C.T."/>
            <person name="Goker M."/>
            <person name="Salamov A."/>
            <person name="Wisecaver J."/>
            <person name="Long T.M."/>
            <person name="Aerts A.L."/>
            <person name="Barry K."/>
            <person name="Choi C."/>
            <person name="Clum A."/>
            <person name="Coughlan A.Y."/>
            <person name="Deshpande S."/>
            <person name="Douglass A.P."/>
            <person name="Hanson S.J."/>
            <person name="Klenk H.-P."/>
            <person name="Labutti K."/>
            <person name="Lapidus A."/>
            <person name="Lindquist E."/>
            <person name="Lipzen A."/>
            <person name="Meier-Kolthoff J.P."/>
            <person name="Ohm R.A."/>
            <person name="Otillar R.P."/>
            <person name="Pangilinan J."/>
            <person name="Peng Y."/>
            <person name="Rokas A."/>
            <person name="Rosa C.A."/>
            <person name="Scheuner C."/>
            <person name="Sibirny A.A."/>
            <person name="Slot J.C."/>
            <person name="Stielow J.B."/>
            <person name="Sun H."/>
            <person name="Kurtzman C.P."/>
            <person name="Blackwell M."/>
            <person name="Grigoriev I.V."/>
            <person name="Jeffries T.W."/>
        </authorList>
    </citation>
    <scope>NUCLEOTIDE SEQUENCE [LARGE SCALE GENOMIC DNA]</scope>
    <source>
        <strain evidence="12">NRRL Y-2460</strain>
    </source>
</reference>
<dbReference type="FunFam" id="2.40.160.10:FF:000012">
    <property type="entry name" value="Voltage-dependent anion-selective channel"/>
    <property type="match status" value="1"/>
</dbReference>
<dbReference type="Pfam" id="PF01459">
    <property type="entry name" value="Porin_3"/>
    <property type="match status" value="1"/>
</dbReference>
<dbReference type="GO" id="GO:0005741">
    <property type="term" value="C:mitochondrial outer membrane"/>
    <property type="evidence" value="ECO:0007669"/>
    <property type="project" value="UniProtKB-SubCell"/>
</dbReference>